<dbReference type="Pfam" id="PF13411">
    <property type="entry name" value="MerR_1"/>
    <property type="match status" value="1"/>
</dbReference>
<dbReference type="PANTHER" id="PTHR30204">
    <property type="entry name" value="REDOX-CYCLING DRUG-SENSING TRANSCRIPTIONAL ACTIVATOR SOXR"/>
    <property type="match status" value="1"/>
</dbReference>
<evidence type="ECO:0000313" key="4">
    <source>
        <dbReference type="Proteomes" id="UP000252731"/>
    </source>
</evidence>
<evidence type="ECO:0000256" key="1">
    <source>
        <dbReference type="ARBA" id="ARBA00023125"/>
    </source>
</evidence>
<dbReference type="OrthoDB" id="9811174at2"/>
<reference evidence="3 4" key="1">
    <citation type="submission" date="2018-06" db="EMBL/GenBank/DDBJ databases">
        <title>Freshwater and sediment microbial communities from various areas in North America, analyzing microbe dynamics in response to fracking.</title>
        <authorList>
            <person name="Lamendella R."/>
        </authorList>
    </citation>
    <scope>NUCLEOTIDE SEQUENCE [LARGE SCALE GENOMIC DNA]</scope>
    <source>
        <strain evidence="3 4">14_TX</strain>
    </source>
</reference>
<feature type="domain" description="HTH merR-type" evidence="2">
    <location>
        <begin position="1"/>
        <end position="70"/>
    </location>
</feature>
<protein>
    <submittedName>
        <fullName evidence="3">DNA-binding transcriptional MerR regulator</fullName>
    </submittedName>
</protein>
<evidence type="ECO:0000313" key="3">
    <source>
        <dbReference type="EMBL" id="RBP90749.1"/>
    </source>
</evidence>
<dbReference type="GO" id="GO:0003677">
    <property type="term" value="F:DNA binding"/>
    <property type="evidence" value="ECO:0007669"/>
    <property type="project" value="UniProtKB-KW"/>
</dbReference>
<proteinExistence type="predicted"/>
<keyword evidence="4" id="KW-1185">Reference proteome</keyword>
<dbReference type="InterPro" id="IPR047057">
    <property type="entry name" value="MerR_fam"/>
</dbReference>
<evidence type="ECO:0000259" key="2">
    <source>
        <dbReference type="PROSITE" id="PS50937"/>
    </source>
</evidence>
<organism evidence="3 4">
    <name type="scientific">Cytobacillus firmus</name>
    <name type="common">Bacillus firmus</name>
    <dbReference type="NCBI Taxonomy" id="1399"/>
    <lineage>
        <taxon>Bacteria</taxon>
        <taxon>Bacillati</taxon>
        <taxon>Bacillota</taxon>
        <taxon>Bacilli</taxon>
        <taxon>Bacillales</taxon>
        <taxon>Bacillaceae</taxon>
        <taxon>Cytobacillus</taxon>
    </lineage>
</organism>
<sequence length="119" mass="14180">MYQISEVSKLVGLSIPTIRYYEKLGLIDTPIKNTRGYKEYDEQIIQYLGFIVHLRDTQMPLDQIKTYVDAYKRNDYSSCYSILQEHEKRIELELRKRRQILEKVQYKISHFSNLKGGGK</sequence>
<dbReference type="AlphaFoldDB" id="A0A366JR19"/>
<dbReference type="RefSeq" id="WP_113884083.1">
    <property type="nucleotide sequence ID" value="NZ_QNSF01000009.1"/>
</dbReference>
<accession>A0A366JR19</accession>
<dbReference type="PROSITE" id="PS50937">
    <property type="entry name" value="HTH_MERR_2"/>
    <property type="match status" value="1"/>
</dbReference>
<dbReference type="InterPro" id="IPR009061">
    <property type="entry name" value="DNA-bd_dom_put_sf"/>
</dbReference>
<dbReference type="PROSITE" id="PS00552">
    <property type="entry name" value="HTH_MERR_1"/>
    <property type="match status" value="1"/>
</dbReference>
<dbReference type="SUPFAM" id="SSF46955">
    <property type="entry name" value="Putative DNA-binding domain"/>
    <property type="match status" value="1"/>
</dbReference>
<dbReference type="GO" id="GO:0003700">
    <property type="term" value="F:DNA-binding transcription factor activity"/>
    <property type="evidence" value="ECO:0007669"/>
    <property type="project" value="InterPro"/>
</dbReference>
<keyword evidence="1 3" id="KW-0238">DNA-binding</keyword>
<dbReference type="InterPro" id="IPR000551">
    <property type="entry name" value="MerR-type_HTH_dom"/>
</dbReference>
<name>A0A366JR19_CYTFI</name>
<gene>
    <name evidence="3" type="ORF">DFO70_109256</name>
</gene>
<dbReference type="Gene3D" id="1.10.1660.10">
    <property type="match status" value="1"/>
</dbReference>
<dbReference type="PANTHER" id="PTHR30204:SF98">
    <property type="entry name" value="HTH-TYPE TRANSCRIPTIONAL REGULATOR ADHR"/>
    <property type="match status" value="1"/>
</dbReference>
<dbReference type="Proteomes" id="UP000252731">
    <property type="component" value="Unassembled WGS sequence"/>
</dbReference>
<dbReference type="SMART" id="SM00422">
    <property type="entry name" value="HTH_MERR"/>
    <property type="match status" value="1"/>
</dbReference>
<comment type="caution">
    <text evidence="3">The sequence shown here is derived from an EMBL/GenBank/DDBJ whole genome shotgun (WGS) entry which is preliminary data.</text>
</comment>
<dbReference type="EMBL" id="QNSF01000009">
    <property type="protein sequence ID" value="RBP90749.1"/>
    <property type="molecule type" value="Genomic_DNA"/>
</dbReference>